<dbReference type="Proteomes" id="UP001642360">
    <property type="component" value="Unassembled WGS sequence"/>
</dbReference>
<evidence type="ECO:0000313" key="1">
    <source>
        <dbReference type="EMBL" id="CAK9157233.1"/>
    </source>
</evidence>
<gene>
    <name evidence="1" type="ORF">ILEXP_LOCUS25784</name>
</gene>
<sequence>MEGKGGVSEANTSKVGIGVACVGTAGAVWGARAARGAVLGTQGVVVGVGTWVVGAATQAFGLSIRNKLHEETRLDMWREMMM</sequence>
<protein>
    <submittedName>
        <fullName evidence="1">Uncharacterized protein</fullName>
    </submittedName>
</protein>
<dbReference type="EMBL" id="CAUOFW020002961">
    <property type="protein sequence ID" value="CAK9157233.1"/>
    <property type="molecule type" value="Genomic_DNA"/>
</dbReference>
<evidence type="ECO:0000313" key="2">
    <source>
        <dbReference type="Proteomes" id="UP001642360"/>
    </source>
</evidence>
<keyword evidence="2" id="KW-1185">Reference proteome</keyword>
<reference evidence="1 2" key="1">
    <citation type="submission" date="2024-02" db="EMBL/GenBank/DDBJ databases">
        <authorList>
            <person name="Vignale AGUSTIN F."/>
            <person name="Sosa J E."/>
            <person name="Modenutti C."/>
        </authorList>
    </citation>
    <scope>NUCLEOTIDE SEQUENCE [LARGE SCALE GENOMIC DNA]</scope>
</reference>
<comment type="caution">
    <text evidence="1">The sequence shown here is derived from an EMBL/GenBank/DDBJ whole genome shotgun (WGS) entry which is preliminary data.</text>
</comment>
<name>A0ABC8SJ67_9AQUA</name>
<accession>A0ABC8SJ67</accession>
<organism evidence="1 2">
    <name type="scientific">Ilex paraguariensis</name>
    <name type="common">yerba mate</name>
    <dbReference type="NCBI Taxonomy" id="185542"/>
    <lineage>
        <taxon>Eukaryota</taxon>
        <taxon>Viridiplantae</taxon>
        <taxon>Streptophyta</taxon>
        <taxon>Embryophyta</taxon>
        <taxon>Tracheophyta</taxon>
        <taxon>Spermatophyta</taxon>
        <taxon>Magnoliopsida</taxon>
        <taxon>eudicotyledons</taxon>
        <taxon>Gunneridae</taxon>
        <taxon>Pentapetalae</taxon>
        <taxon>asterids</taxon>
        <taxon>campanulids</taxon>
        <taxon>Aquifoliales</taxon>
        <taxon>Aquifoliaceae</taxon>
        <taxon>Ilex</taxon>
    </lineage>
</organism>
<proteinExistence type="predicted"/>
<feature type="non-terminal residue" evidence="1">
    <location>
        <position position="82"/>
    </location>
</feature>
<dbReference type="AlphaFoldDB" id="A0ABC8SJ67"/>